<dbReference type="RefSeq" id="WP_044346555.1">
    <property type="nucleotide sequence ID" value="NZ_AZAC01000002.1"/>
</dbReference>
<dbReference type="EMBL" id="AZAC01000002">
    <property type="protein sequence ID" value="KIX15738.1"/>
    <property type="molecule type" value="Genomic_DNA"/>
</dbReference>
<feature type="domain" description="VWFA" evidence="2">
    <location>
        <begin position="422"/>
        <end position="588"/>
    </location>
</feature>
<dbReference type="STRING" id="1429043.X474_02880"/>
<name>A0A0D2HZM5_9BACT</name>
<dbReference type="OrthoDB" id="2480790at2"/>
<dbReference type="SUPFAM" id="SSF53300">
    <property type="entry name" value="vWA-like"/>
    <property type="match status" value="2"/>
</dbReference>
<dbReference type="PANTHER" id="PTHR45737">
    <property type="entry name" value="VON WILLEBRAND FACTOR A DOMAIN-CONTAINING PROTEIN 5A"/>
    <property type="match status" value="1"/>
</dbReference>
<evidence type="ECO:0000313" key="3">
    <source>
        <dbReference type="EMBL" id="KIX15738.1"/>
    </source>
</evidence>
<dbReference type="Pfam" id="PF13519">
    <property type="entry name" value="VWA_2"/>
    <property type="match status" value="1"/>
</dbReference>
<evidence type="ECO:0000313" key="4">
    <source>
        <dbReference type="Proteomes" id="UP000032233"/>
    </source>
</evidence>
<feature type="chain" id="PRO_5002243735" description="VWFA domain-containing protein" evidence="1">
    <location>
        <begin position="30"/>
        <end position="2066"/>
    </location>
</feature>
<gene>
    <name evidence="3" type="ORF">X474_02880</name>
</gene>
<dbReference type="Proteomes" id="UP000032233">
    <property type="component" value="Unassembled WGS sequence"/>
</dbReference>
<dbReference type="SMART" id="SM00327">
    <property type="entry name" value="VWA"/>
    <property type="match status" value="2"/>
</dbReference>
<keyword evidence="4" id="KW-1185">Reference proteome</keyword>
<keyword evidence="1" id="KW-0732">Signal</keyword>
<dbReference type="InterPro" id="IPR036465">
    <property type="entry name" value="vWFA_dom_sf"/>
</dbReference>
<dbReference type="Pfam" id="PF13768">
    <property type="entry name" value="VWA_3"/>
    <property type="match status" value="1"/>
</dbReference>
<sequence length="2066" mass="227078">MKTHLCVFRIALKITLLAMLLFAPETSLAKTGAIPPYGALGLGGYRVASHLENSKGTLNYKDVSGREQSIKWYGVRWDLRTKYADNKARDAAIAKVLQETDKLGGEVLFADKQLVLARIIDQAHPNRTAWLELVKNRNKEIRLFLYVETRLAPGLSAEVGFDPARPDMPKELVFRADFDGRHYYTLDIEILEGRGVKVSAQNDLEDASPRIRYKTALDVDAGFYKKYGIYDLDPYRAPHIFTVKPIKAKKKTKVRITLRKSDYTIPQLGELSPKPGVFKLKNALADLPDLESKGYIGGSYQPTGDLLPDGDAIYWLNNGYYSFAINNLRTNLVPVLANHMTTVNWPLALSEMKPQKNGQRGAASRMAVYEVNPLGKDKAGVDISLSNLVKGLEPVKEDFSVFEAGGIAGQVESVERLSEPINLVILLDSSGSMKRTMKQALESVEAFIKLLPPDANITLVDFDTKVKPVKAKDRDQLIKKLRRIKANGATALYDSVIEAQKLLKGKSRASVVLFTDGKDANYNDTARGSKADFNQMMKSVQGTNLPIYPIAFGKKADTATLQAMARLTKTTYYQGESKEKLAAIFADIASNLSSAFRITFKRGERTTQGSQPVVNFMVDVSGSMDLRRTMKKDCEGCGYRFEQLKEMLAKSVQGLGDNTFMQLSTFSHELKTPQVITRDKSRMLAGIGKIKIGGGTDILGAVKRSLALSLVLPSSRRYLVFVTDAAGDAFNFTEDQKKELNANLMALKEAGVQCFWLGMWESPKVVKALGGLAKLSGGEAFVSSDANKIRDRVLALTEQIKKDKDGKKAVSNTVEVRFNRRDAKTGRLFAAVGHKKVDMPVLVSAEKNKIKDISYTIQPLDVDRKSYNQTAAASIYGDDLPLKEVRVKKIISLVNRDEKPVFAANRAMRMELSRAVLFDRLKGMGTARDRQFLVLDLDLANILPSQKVVVLDDGSNHPSGWLETNNDRLKTKKAIPTYRIPGLKNHLFIRVNNTHEIPFHPITWALEEPLTEIDSQTLDIPGGGHKKGVLAFDIPNENIKALSLHFYDKDYGHIDLPLIGVMEHGQKDLAALPAKAPAKLSQAFSLKVTAREARPELMGVKAPPDSVFEVLGLELVSRVNALLKLDPGKRFSLHIKTQKGDWVIAPHELSAQAPLGIYDSISLAPGSKNSFRLVFQVPEALKNAPMELVVELKGKDKRIALGKEAEKGPVKADTVLATGKAKGITLTINKVITTKRLDGRNRKRLLVDLTLKDKEDGSATRMRNFLALSNAPTQNFRGRSTKVMGNAAQKKGLGGFAGSKAATDNSRKFSFAGSESANRLLGCDGLVKDGDKRRCLLLFDPAKVDTKGDVYLISPIFNDLKCKVNPAKAPGLKKPDSYLMAKRLEVKGQAVDQKLKNLLAKVRQEKLNQAKLNRSVAKKIYSLEQEQEPARDVPPLPVSLSGGRVIGEIKDFDAAVKALAGVDWVPAYHERMIYSAEAVFTQGWGSEYDWLAFLTPYIRRKNVEVEAGYYPLTSAGKKELVQRAKGVPLRHKKALYLKWREKGEDRDIVLPFLKPSDELAGLLKTDKPKKISLPGSFNSDVTLTLYYEDAPAGKVTQMGSMGSALSGSSGKKGKKLKLLSKSYSSRHAANMPLDFWFALARDQRGNKVVRAYSSTPQGVKTTDSKIKNKIIPKKLVVKLSDLKGSPDPLTFKFKTGQKVEDVFLTVSFAAPDLPEKALAVLQAEQKRRLANIDKISGFSRLQWANRAKIYSFLGMQSRAEAGLKAGLKVSAARNKSPRIILAMMEKTPEGKLISSLDLCRAAADVYGNKNQVRAFKAGSGFVNAQAEAAVTPGAQSLMDQWFRVEGQKIAIIMPGKNKHMIKLLKERGTDSAIIARLKKSKNVWLYPLKNDGRPIWLEVDPKTYETVSMLPNGMHGAMTENKIIDTLIREGAQYAVGFFSGMGLSELTVAAVSLNVEDYDKVLERAEQIAGLIACGVSTVSAMKGLKDGMSDAEMVSGTIDIGLGMSGCINGDFARGAGLAKGMSYSLAGGDFKGDGVKSVLGFANGFGDAVTLYFKAAKETAHMR</sequence>
<protein>
    <recommendedName>
        <fullName evidence="2">VWFA domain-containing protein</fullName>
    </recommendedName>
</protein>
<reference evidence="3 4" key="1">
    <citation type="submission" date="2013-11" db="EMBL/GenBank/DDBJ databases">
        <title>Metagenomic analysis of a methanogenic consortium involved in long chain n-alkane degradation.</title>
        <authorList>
            <person name="Davidova I.A."/>
            <person name="Callaghan A.V."/>
            <person name="Wawrik B."/>
            <person name="Pruitt S."/>
            <person name="Marks C."/>
            <person name="Duncan K.E."/>
            <person name="Suflita J.M."/>
        </authorList>
    </citation>
    <scope>NUCLEOTIDE SEQUENCE [LARGE SCALE GENOMIC DNA]</scope>
    <source>
        <strain evidence="3 4">SPR</strain>
    </source>
</reference>
<proteinExistence type="predicted"/>
<dbReference type="InParanoid" id="A0A0D2HZM5"/>
<dbReference type="Gene3D" id="3.40.50.410">
    <property type="entry name" value="von Willebrand factor, type A domain"/>
    <property type="match status" value="2"/>
</dbReference>
<dbReference type="PANTHER" id="PTHR45737:SF6">
    <property type="entry name" value="VON WILLEBRAND FACTOR A DOMAIN-CONTAINING PROTEIN 5A"/>
    <property type="match status" value="1"/>
</dbReference>
<dbReference type="PROSITE" id="PS50234">
    <property type="entry name" value="VWFA"/>
    <property type="match status" value="2"/>
</dbReference>
<feature type="domain" description="VWFA" evidence="2">
    <location>
        <begin position="613"/>
        <end position="800"/>
    </location>
</feature>
<feature type="signal peptide" evidence="1">
    <location>
        <begin position="1"/>
        <end position="29"/>
    </location>
</feature>
<comment type="caution">
    <text evidence="3">The sequence shown here is derived from an EMBL/GenBank/DDBJ whole genome shotgun (WGS) entry which is preliminary data.</text>
</comment>
<evidence type="ECO:0000256" key="1">
    <source>
        <dbReference type="SAM" id="SignalP"/>
    </source>
</evidence>
<dbReference type="CDD" id="cd00198">
    <property type="entry name" value="vWFA"/>
    <property type="match status" value="1"/>
</dbReference>
<accession>A0A0D2HZM5</accession>
<dbReference type="InterPro" id="IPR002035">
    <property type="entry name" value="VWF_A"/>
</dbReference>
<organism evidence="3 4">
    <name type="scientific">Dethiosulfatarculus sandiegensis</name>
    <dbReference type="NCBI Taxonomy" id="1429043"/>
    <lineage>
        <taxon>Bacteria</taxon>
        <taxon>Pseudomonadati</taxon>
        <taxon>Thermodesulfobacteriota</taxon>
        <taxon>Desulfarculia</taxon>
        <taxon>Desulfarculales</taxon>
        <taxon>Desulfarculaceae</taxon>
        <taxon>Dethiosulfatarculus</taxon>
    </lineage>
</organism>
<evidence type="ECO:0000259" key="2">
    <source>
        <dbReference type="PROSITE" id="PS50234"/>
    </source>
</evidence>